<protein>
    <submittedName>
        <fullName evidence="2">Uncharacterized protein</fullName>
    </submittedName>
</protein>
<dbReference type="OrthoDB" id="407918at2759"/>
<sequence>MSKPGASATQSPELCRPRPATVPENDIQSFMGQENWRQRIRKENAHAPKSVQFSVRNACRTLDVPKKPCQVHPWRGAASAARQSETIPSMESRSFARSYAPNEQFLWPETAMHDVGWLVKDSAESRSGIPVSERTTILGPSNLGFGWRRRSAEKRQECCESVLPRHGFATPSTAVGSSWGTQILRRHPNTATFGVKKMAQWWVILCKFHSMSIRFERILRP</sequence>
<reference evidence="3" key="2">
    <citation type="submission" date="2024-04" db="EMBL/GenBank/DDBJ databases">
        <authorList>
            <person name="Chen Y."/>
            <person name="Shah S."/>
            <person name="Dougan E. K."/>
            <person name="Thang M."/>
            <person name="Chan C."/>
        </authorList>
    </citation>
    <scope>NUCLEOTIDE SEQUENCE [LARGE SCALE GENOMIC DNA]</scope>
</reference>
<evidence type="ECO:0000313" key="4">
    <source>
        <dbReference type="Proteomes" id="UP001152797"/>
    </source>
</evidence>
<evidence type="ECO:0000313" key="2">
    <source>
        <dbReference type="EMBL" id="CAI3978246.1"/>
    </source>
</evidence>
<gene>
    <name evidence="2" type="ORF">C1SCF055_LOCUS6314</name>
</gene>
<comment type="caution">
    <text evidence="2">The sequence shown here is derived from an EMBL/GenBank/DDBJ whole genome shotgun (WGS) entry which is preliminary data.</text>
</comment>
<evidence type="ECO:0000256" key="1">
    <source>
        <dbReference type="SAM" id="MobiDB-lite"/>
    </source>
</evidence>
<dbReference type="EMBL" id="CAMXCT010000398">
    <property type="protein sequence ID" value="CAI3978246.1"/>
    <property type="molecule type" value="Genomic_DNA"/>
</dbReference>
<feature type="region of interest" description="Disordered" evidence="1">
    <location>
        <begin position="1"/>
        <end position="24"/>
    </location>
</feature>
<evidence type="ECO:0000313" key="3">
    <source>
        <dbReference type="EMBL" id="CAL1131621.1"/>
    </source>
</evidence>
<dbReference type="EMBL" id="CAMXCT020000398">
    <property type="protein sequence ID" value="CAL1131621.1"/>
    <property type="molecule type" value="Genomic_DNA"/>
</dbReference>
<proteinExistence type="predicted"/>
<dbReference type="EMBL" id="CAMXCT030000398">
    <property type="protein sequence ID" value="CAL4765558.1"/>
    <property type="molecule type" value="Genomic_DNA"/>
</dbReference>
<reference evidence="2" key="1">
    <citation type="submission" date="2022-10" db="EMBL/GenBank/DDBJ databases">
        <authorList>
            <person name="Chen Y."/>
            <person name="Dougan E. K."/>
            <person name="Chan C."/>
            <person name="Rhodes N."/>
            <person name="Thang M."/>
        </authorList>
    </citation>
    <scope>NUCLEOTIDE SEQUENCE</scope>
</reference>
<accession>A0A9P1FJH8</accession>
<dbReference type="Proteomes" id="UP001152797">
    <property type="component" value="Unassembled WGS sequence"/>
</dbReference>
<name>A0A9P1FJH8_9DINO</name>
<dbReference type="AlphaFoldDB" id="A0A9P1FJH8"/>
<organism evidence="2">
    <name type="scientific">Cladocopium goreaui</name>
    <dbReference type="NCBI Taxonomy" id="2562237"/>
    <lineage>
        <taxon>Eukaryota</taxon>
        <taxon>Sar</taxon>
        <taxon>Alveolata</taxon>
        <taxon>Dinophyceae</taxon>
        <taxon>Suessiales</taxon>
        <taxon>Symbiodiniaceae</taxon>
        <taxon>Cladocopium</taxon>
    </lineage>
</organism>
<keyword evidence="4" id="KW-1185">Reference proteome</keyword>